<feature type="compositionally biased region" description="Basic and acidic residues" evidence="1">
    <location>
        <begin position="133"/>
        <end position="143"/>
    </location>
</feature>
<accession>A0AAE0A9B1</accession>
<protein>
    <submittedName>
        <fullName evidence="2">Uncharacterized protein</fullName>
    </submittedName>
</protein>
<proteinExistence type="predicted"/>
<feature type="region of interest" description="Disordered" evidence="1">
    <location>
        <begin position="113"/>
        <end position="160"/>
    </location>
</feature>
<gene>
    <name evidence="2" type="ORF">Dsin_020491</name>
</gene>
<evidence type="ECO:0000256" key="1">
    <source>
        <dbReference type="SAM" id="MobiDB-lite"/>
    </source>
</evidence>
<comment type="caution">
    <text evidence="2">The sequence shown here is derived from an EMBL/GenBank/DDBJ whole genome shotgun (WGS) entry which is preliminary data.</text>
</comment>
<organism evidence="2 3">
    <name type="scientific">Dipteronia sinensis</name>
    <dbReference type="NCBI Taxonomy" id="43782"/>
    <lineage>
        <taxon>Eukaryota</taxon>
        <taxon>Viridiplantae</taxon>
        <taxon>Streptophyta</taxon>
        <taxon>Embryophyta</taxon>
        <taxon>Tracheophyta</taxon>
        <taxon>Spermatophyta</taxon>
        <taxon>Magnoliopsida</taxon>
        <taxon>eudicotyledons</taxon>
        <taxon>Gunneridae</taxon>
        <taxon>Pentapetalae</taxon>
        <taxon>rosids</taxon>
        <taxon>malvids</taxon>
        <taxon>Sapindales</taxon>
        <taxon>Sapindaceae</taxon>
        <taxon>Hippocastanoideae</taxon>
        <taxon>Acereae</taxon>
        <taxon>Dipteronia</taxon>
    </lineage>
</organism>
<evidence type="ECO:0000313" key="2">
    <source>
        <dbReference type="EMBL" id="KAK3206445.1"/>
    </source>
</evidence>
<dbReference type="Proteomes" id="UP001281410">
    <property type="component" value="Unassembled WGS sequence"/>
</dbReference>
<evidence type="ECO:0000313" key="3">
    <source>
        <dbReference type="Proteomes" id="UP001281410"/>
    </source>
</evidence>
<keyword evidence="3" id="KW-1185">Reference proteome</keyword>
<dbReference type="EMBL" id="JANJYJ010000006">
    <property type="protein sequence ID" value="KAK3206445.1"/>
    <property type="molecule type" value="Genomic_DNA"/>
</dbReference>
<reference evidence="2" key="1">
    <citation type="journal article" date="2023" name="Plant J.">
        <title>Genome sequences and population genomics provide insights into the demographic history, inbreeding, and mutation load of two 'living fossil' tree species of Dipteronia.</title>
        <authorList>
            <person name="Feng Y."/>
            <person name="Comes H.P."/>
            <person name="Chen J."/>
            <person name="Zhu S."/>
            <person name="Lu R."/>
            <person name="Zhang X."/>
            <person name="Li P."/>
            <person name="Qiu J."/>
            <person name="Olsen K.M."/>
            <person name="Qiu Y."/>
        </authorList>
    </citation>
    <scope>NUCLEOTIDE SEQUENCE</scope>
    <source>
        <strain evidence="2">NBL</strain>
    </source>
</reference>
<name>A0AAE0A9B1_9ROSI</name>
<sequence length="160" mass="17664">MMGAGQQVDPFLSTQYEMNALTIHPSLYAMNWKTIDPSMNTLIEIIPEGFSSTSDQLETTLAPLPGHLTYLNGEELASSVLPASVKHDIALNEETEVIPEELANYVINPNWMPTNHQKELRDEPQSPQGGEESVNKPETKDGKCTLQEDADDDANSYALC</sequence>
<dbReference type="AlphaFoldDB" id="A0AAE0A9B1"/>